<proteinExistence type="predicted"/>
<dbReference type="Proteomes" id="UP000028486">
    <property type="component" value="Chromosome"/>
</dbReference>
<dbReference type="eggNOG" id="COG1034">
    <property type="taxonomic scope" value="Bacteria"/>
</dbReference>
<dbReference type="OrthoDB" id="5360624at2"/>
<dbReference type="AlphaFoldDB" id="A0A076FAW9"/>
<organism evidence="1 2">
    <name type="scientific">Campylobacter iguaniorum</name>
    <dbReference type="NCBI Taxonomy" id="1244531"/>
    <lineage>
        <taxon>Bacteria</taxon>
        <taxon>Pseudomonadati</taxon>
        <taxon>Campylobacterota</taxon>
        <taxon>Epsilonproteobacteria</taxon>
        <taxon>Campylobacterales</taxon>
        <taxon>Campylobacteraceae</taxon>
        <taxon>Campylobacter</taxon>
    </lineage>
</organism>
<name>A0A076FAW9_9BACT</name>
<gene>
    <name evidence="1" type="ORF">CIG1485E_1542</name>
</gene>
<keyword evidence="2" id="KW-1185">Reference proteome</keyword>
<evidence type="ECO:0000313" key="1">
    <source>
        <dbReference type="EMBL" id="AII15365.1"/>
    </source>
</evidence>
<accession>A0A076FAW9</accession>
<dbReference type="HOGENOM" id="CLU_087243_0_0_7"/>
<dbReference type="STRING" id="1244531.CIG2463D_1739"/>
<evidence type="ECO:0000313" key="2">
    <source>
        <dbReference type="Proteomes" id="UP000028486"/>
    </source>
</evidence>
<reference evidence="2" key="1">
    <citation type="journal article" date="2014" name="Genome Announc.">
        <title>Complete Genome Sequence of Campylobacter iguaniorum Strain 1485ET, Isolated from a Bearded Dragon (Pogona vitticeps).</title>
        <authorList>
            <person name="Gilbert M.J."/>
            <person name="Miller W.G."/>
            <person name="Yee E."/>
            <person name="Kik M."/>
            <person name="Wagenaar J.A."/>
            <person name="Duim B."/>
        </authorList>
    </citation>
    <scope>NUCLEOTIDE SEQUENCE [LARGE SCALE GENOMIC DNA]</scope>
    <source>
        <strain evidence="2">1485E</strain>
    </source>
</reference>
<sequence length="224" mass="24714">MKILSLATILSFQSPNLANVYKDDEILVISPLKDALANAKFIKCEIGAMSYTLALICKNLLDDEFFDDLDEGYLSGESNIGEEEIPEICEFIENTKVCVVSDEIFSTNGSQTKQMLNLLSMKFGFDIVDLSGEKISLNGELNELSELESFDGGVVFTHPKFDEFRGGMYFAMAAKIKDGAKVSLKTSQKELEATFSLDKNMQGTVAFLGNSDLKYGFEVVNLKG</sequence>
<dbReference type="RefSeq" id="WP_038455186.1">
    <property type="nucleotide sequence ID" value="NZ_CP009043.1"/>
</dbReference>
<dbReference type="KEGG" id="caj:CIG1485E_1542"/>
<protein>
    <submittedName>
        <fullName evidence="1">Uncharacterized protein</fullName>
    </submittedName>
</protein>
<dbReference type="EMBL" id="CP009043">
    <property type="protein sequence ID" value="AII15365.1"/>
    <property type="molecule type" value="Genomic_DNA"/>
</dbReference>